<dbReference type="AlphaFoldDB" id="A0A9P1MC63"/>
<feature type="signal peptide" evidence="3">
    <location>
        <begin position="1"/>
        <end position="30"/>
    </location>
</feature>
<dbReference type="InterPro" id="IPR012132">
    <property type="entry name" value="GMC_OxRdtase"/>
</dbReference>
<feature type="chain" id="PRO_5040127021" description="Glucose-methanol-choline oxidoreductase N-terminal domain-containing protein" evidence="3">
    <location>
        <begin position="31"/>
        <end position="725"/>
    </location>
</feature>
<dbReference type="Pfam" id="PF05199">
    <property type="entry name" value="GMC_oxred_C"/>
    <property type="match status" value="1"/>
</dbReference>
<dbReference type="InterPro" id="IPR000172">
    <property type="entry name" value="GMC_OxRdtase_N"/>
</dbReference>
<comment type="caution">
    <text evidence="5">The sequence shown here is derived from an EMBL/GenBank/DDBJ whole genome shotgun (WGS) entry which is preliminary data.</text>
</comment>
<evidence type="ECO:0000259" key="4">
    <source>
        <dbReference type="PROSITE" id="PS00624"/>
    </source>
</evidence>
<evidence type="ECO:0000256" key="2">
    <source>
        <dbReference type="SAM" id="MobiDB-lite"/>
    </source>
</evidence>
<dbReference type="GO" id="GO:0016614">
    <property type="term" value="F:oxidoreductase activity, acting on CH-OH group of donors"/>
    <property type="evidence" value="ECO:0007669"/>
    <property type="project" value="InterPro"/>
</dbReference>
<dbReference type="SUPFAM" id="SSF54373">
    <property type="entry name" value="FAD-linked reductases, C-terminal domain"/>
    <property type="match status" value="1"/>
</dbReference>
<keyword evidence="3" id="KW-0732">Signal</keyword>
<organism evidence="5 6">
    <name type="scientific">Parascedosporium putredinis</name>
    <dbReference type="NCBI Taxonomy" id="1442378"/>
    <lineage>
        <taxon>Eukaryota</taxon>
        <taxon>Fungi</taxon>
        <taxon>Dikarya</taxon>
        <taxon>Ascomycota</taxon>
        <taxon>Pezizomycotina</taxon>
        <taxon>Sordariomycetes</taxon>
        <taxon>Hypocreomycetidae</taxon>
        <taxon>Microascales</taxon>
        <taxon>Microascaceae</taxon>
        <taxon>Parascedosporium</taxon>
    </lineage>
</organism>
<protein>
    <recommendedName>
        <fullName evidence="4">Glucose-methanol-choline oxidoreductase N-terminal domain-containing protein</fullName>
    </recommendedName>
</protein>
<feature type="domain" description="Glucose-methanol-choline oxidoreductase N-terminal" evidence="4">
    <location>
        <begin position="343"/>
        <end position="357"/>
    </location>
</feature>
<comment type="similarity">
    <text evidence="1">Belongs to the GMC oxidoreductase family.</text>
</comment>
<proteinExistence type="inferred from homology"/>
<dbReference type="GO" id="GO:0050660">
    <property type="term" value="F:flavin adenine dinucleotide binding"/>
    <property type="evidence" value="ECO:0007669"/>
    <property type="project" value="InterPro"/>
</dbReference>
<dbReference type="GO" id="GO:0044550">
    <property type="term" value="P:secondary metabolite biosynthetic process"/>
    <property type="evidence" value="ECO:0007669"/>
    <property type="project" value="TreeGrafter"/>
</dbReference>
<dbReference type="PANTHER" id="PTHR11552:SF115">
    <property type="entry name" value="DEHYDROGENASE XPTC-RELATED"/>
    <property type="match status" value="1"/>
</dbReference>
<accession>A0A9P1MC63</accession>
<name>A0A9P1MC63_9PEZI</name>
<dbReference type="Gene3D" id="3.50.50.60">
    <property type="entry name" value="FAD/NAD(P)-binding domain"/>
    <property type="match status" value="1"/>
</dbReference>
<gene>
    <name evidence="5" type="ORF">PPNO1_LOCUS7147</name>
</gene>
<dbReference type="InterPro" id="IPR007867">
    <property type="entry name" value="GMC_OxRtase_C"/>
</dbReference>
<dbReference type="Proteomes" id="UP000838763">
    <property type="component" value="Unassembled WGS sequence"/>
</dbReference>
<keyword evidence="6" id="KW-1185">Reference proteome</keyword>
<evidence type="ECO:0000313" key="6">
    <source>
        <dbReference type="Proteomes" id="UP000838763"/>
    </source>
</evidence>
<dbReference type="Pfam" id="PF00732">
    <property type="entry name" value="GMC_oxred_N"/>
    <property type="match status" value="2"/>
</dbReference>
<dbReference type="OrthoDB" id="269227at2759"/>
<feature type="compositionally biased region" description="Acidic residues" evidence="2">
    <location>
        <begin position="684"/>
        <end position="706"/>
    </location>
</feature>
<dbReference type="SUPFAM" id="SSF51905">
    <property type="entry name" value="FAD/NAD(P)-binding domain"/>
    <property type="match status" value="1"/>
</dbReference>
<dbReference type="EMBL" id="CALLCH030000016">
    <property type="protein sequence ID" value="CAI4217540.1"/>
    <property type="molecule type" value="Genomic_DNA"/>
</dbReference>
<dbReference type="InterPro" id="IPR036188">
    <property type="entry name" value="FAD/NAD-bd_sf"/>
</dbReference>
<evidence type="ECO:0000256" key="3">
    <source>
        <dbReference type="SAM" id="SignalP"/>
    </source>
</evidence>
<dbReference type="Gene3D" id="3.30.560.10">
    <property type="entry name" value="Glucose Oxidase, domain 3"/>
    <property type="match status" value="1"/>
</dbReference>
<sequence>MAPCGSKMSSPRGILVRALISLTLFGTALARPAHARGALVKRQEELHDEYDFIVVGAGTAGLTVADRLSEEGKYTVLCIEYGYLDSSTSITTVGPGSRRDQYPSATRYYNITSVPQPGLADGRKAAMAGAVVGGSSAVNGMFFDRGSAEDYDIWVRAAGEWSDAFAEHWGWDNILPYFQKSVTFHPPSEEMAEQYGMTHDAEAAYGGSTPIHSSYAPYQWDVQQYIWEGFKHIDGVEFPVEGADGHAVGVFWCPNSIDPSTRTRSYSKIGHYDTEDGPGPAYRTNFHLLPAHRVTQVILEEAEDDEGVSAWEAKGVLFTPRDGPMPKKAWSVKARKEVIVSAGALHSPQVLQRSGIGPSDILEAAGVTPKVVLPGVGWNFQDHPNYGMTFEWTKEDLGPTPEDFQTNPEFLSLADELWAANQTGPHSAYVNSGAFLPLSVLTENYLSIVDAIAAQKAEDHLPEGLDPTLYAGYQQQLRILAQTYNSTGTAVLELPFSGRSSFSLVNLHELSRGSVHISPDDDGTSDTGRGDAEPVVDYRALVNPVDNEVNAIMVAFVRRFFASEAMVDALAPVEVRPGLEEYPDGSDELDGWLRRTITPSTGHPVGTCSLGPLELGGVVGPDLTVYGTRKLSIADNSVMPLIPGTHTSSTAYAIGEKAADLVKERAGWWKETYEVPPPPKESEEPVEPVEPEEPEESVDPEPEEFVDPGKPYDEDETRGSPPVEP</sequence>
<evidence type="ECO:0000256" key="1">
    <source>
        <dbReference type="ARBA" id="ARBA00010790"/>
    </source>
</evidence>
<evidence type="ECO:0000313" key="5">
    <source>
        <dbReference type="EMBL" id="CAI4217540.1"/>
    </source>
</evidence>
<dbReference type="PROSITE" id="PS00624">
    <property type="entry name" value="GMC_OXRED_2"/>
    <property type="match status" value="1"/>
</dbReference>
<reference evidence="5" key="1">
    <citation type="submission" date="2022-11" db="EMBL/GenBank/DDBJ databases">
        <authorList>
            <person name="Scott C."/>
            <person name="Bruce N."/>
        </authorList>
    </citation>
    <scope>NUCLEOTIDE SEQUENCE</scope>
</reference>
<feature type="region of interest" description="Disordered" evidence="2">
    <location>
        <begin position="672"/>
        <end position="725"/>
    </location>
</feature>
<dbReference type="PANTHER" id="PTHR11552">
    <property type="entry name" value="GLUCOSE-METHANOL-CHOLINE GMC OXIDOREDUCTASE"/>
    <property type="match status" value="1"/>
</dbReference>